<dbReference type="PANTHER" id="PTHR40626">
    <property type="entry name" value="MIP31509P"/>
    <property type="match status" value="1"/>
</dbReference>
<evidence type="ECO:0000313" key="10">
    <source>
        <dbReference type="Proteomes" id="UP000799444"/>
    </source>
</evidence>
<evidence type="ECO:0000256" key="7">
    <source>
        <dbReference type="SAM" id="MobiDB-lite"/>
    </source>
</evidence>
<evidence type="ECO:0000256" key="6">
    <source>
        <dbReference type="ARBA" id="ARBA00023242"/>
    </source>
</evidence>
<proteinExistence type="predicted"/>
<dbReference type="GO" id="GO:0000978">
    <property type="term" value="F:RNA polymerase II cis-regulatory region sequence-specific DNA binding"/>
    <property type="evidence" value="ECO:0007669"/>
    <property type="project" value="InterPro"/>
</dbReference>
<feature type="domain" description="Xylanolytic transcriptional activator regulatory" evidence="8">
    <location>
        <begin position="385"/>
        <end position="586"/>
    </location>
</feature>
<evidence type="ECO:0000256" key="2">
    <source>
        <dbReference type="ARBA" id="ARBA00022723"/>
    </source>
</evidence>
<feature type="region of interest" description="Disordered" evidence="7">
    <location>
        <begin position="167"/>
        <end position="227"/>
    </location>
</feature>
<accession>A0A9P4QR85</accession>
<dbReference type="PANTHER" id="PTHR40626:SF30">
    <property type="entry name" value="FINGER DOMAIN PROTEIN, PUTATIVE (AFU_ORTHOLOGUE AFUA_4G13600)-RELATED"/>
    <property type="match status" value="1"/>
</dbReference>
<gene>
    <name evidence="9" type="ORF">EJ04DRAFT_525440</name>
</gene>
<evidence type="ECO:0000259" key="8">
    <source>
        <dbReference type="Pfam" id="PF04082"/>
    </source>
</evidence>
<dbReference type="GO" id="GO:0008270">
    <property type="term" value="F:zinc ion binding"/>
    <property type="evidence" value="ECO:0007669"/>
    <property type="project" value="UniProtKB-KW"/>
</dbReference>
<keyword evidence="4" id="KW-0863">Zinc-finger</keyword>
<dbReference type="InterPro" id="IPR051059">
    <property type="entry name" value="VerF-like"/>
</dbReference>
<keyword evidence="10" id="KW-1185">Reference proteome</keyword>
<feature type="compositionally biased region" description="Polar residues" evidence="7">
    <location>
        <begin position="13"/>
        <end position="29"/>
    </location>
</feature>
<dbReference type="GO" id="GO:0000785">
    <property type="term" value="C:chromatin"/>
    <property type="evidence" value="ECO:0007669"/>
    <property type="project" value="TreeGrafter"/>
</dbReference>
<dbReference type="GO" id="GO:0000981">
    <property type="term" value="F:DNA-binding transcription factor activity, RNA polymerase II-specific"/>
    <property type="evidence" value="ECO:0007669"/>
    <property type="project" value="InterPro"/>
</dbReference>
<reference evidence="9" key="1">
    <citation type="journal article" date="2020" name="Stud. Mycol.">
        <title>101 Dothideomycetes genomes: a test case for predicting lifestyles and emergence of pathogens.</title>
        <authorList>
            <person name="Haridas S."/>
            <person name="Albert R."/>
            <person name="Binder M."/>
            <person name="Bloem J."/>
            <person name="Labutti K."/>
            <person name="Salamov A."/>
            <person name="Andreopoulos B."/>
            <person name="Baker S."/>
            <person name="Barry K."/>
            <person name="Bills G."/>
            <person name="Bluhm B."/>
            <person name="Cannon C."/>
            <person name="Castanera R."/>
            <person name="Culley D."/>
            <person name="Daum C."/>
            <person name="Ezra D."/>
            <person name="Gonzalez J."/>
            <person name="Henrissat B."/>
            <person name="Kuo A."/>
            <person name="Liang C."/>
            <person name="Lipzen A."/>
            <person name="Lutzoni F."/>
            <person name="Magnuson J."/>
            <person name="Mondo S."/>
            <person name="Nolan M."/>
            <person name="Ohm R."/>
            <person name="Pangilinan J."/>
            <person name="Park H.-J."/>
            <person name="Ramirez L."/>
            <person name="Alfaro M."/>
            <person name="Sun H."/>
            <person name="Tritt A."/>
            <person name="Yoshinaga Y."/>
            <person name="Zwiers L.-H."/>
            <person name="Turgeon B."/>
            <person name="Goodwin S."/>
            <person name="Spatafora J."/>
            <person name="Crous P."/>
            <person name="Grigoriev I."/>
        </authorList>
    </citation>
    <scope>NUCLEOTIDE SEQUENCE</scope>
    <source>
        <strain evidence="9">CBS 125425</strain>
    </source>
</reference>
<organism evidence="9 10">
    <name type="scientific">Polyplosphaeria fusca</name>
    <dbReference type="NCBI Taxonomy" id="682080"/>
    <lineage>
        <taxon>Eukaryota</taxon>
        <taxon>Fungi</taxon>
        <taxon>Dikarya</taxon>
        <taxon>Ascomycota</taxon>
        <taxon>Pezizomycotina</taxon>
        <taxon>Dothideomycetes</taxon>
        <taxon>Pleosporomycetidae</taxon>
        <taxon>Pleosporales</taxon>
        <taxon>Tetraplosphaeriaceae</taxon>
        <taxon>Polyplosphaeria</taxon>
    </lineage>
</organism>
<feature type="compositionally biased region" description="Low complexity" evidence="7">
    <location>
        <begin position="167"/>
        <end position="183"/>
    </location>
</feature>
<dbReference type="EMBL" id="ML996179">
    <property type="protein sequence ID" value="KAF2732303.1"/>
    <property type="molecule type" value="Genomic_DNA"/>
</dbReference>
<dbReference type="Proteomes" id="UP000799444">
    <property type="component" value="Unassembled WGS sequence"/>
</dbReference>
<protein>
    <recommendedName>
        <fullName evidence="8">Xylanolytic transcriptional activator regulatory domain-containing protein</fullName>
    </recommendedName>
</protein>
<dbReference type="AlphaFoldDB" id="A0A9P4QR85"/>
<dbReference type="CDD" id="cd12148">
    <property type="entry name" value="fungal_TF_MHR"/>
    <property type="match status" value="1"/>
</dbReference>
<feature type="compositionally biased region" description="Low complexity" evidence="7">
    <location>
        <begin position="74"/>
        <end position="87"/>
    </location>
</feature>
<feature type="compositionally biased region" description="Basic and acidic residues" evidence="7">
    <location>
        <begin position="36"/>
        <end position="45"/>
    </location>
</feature>
<evidence type="ECO:0000256" key="4">
    <source>
        <dbReference type="ARBA" id="ARBA00022771"/>
    </source>
</evidence>
<keyword evidence="6" id="KW-0539">Nucleus</keyword>
<dbReference type="InterPro" id="IPR007219">
    <property type="entry name" value="XnlR_reg_dom"/>
</dbReference>
<dbReference type="OrthoDB" id="6077919at2759"/>
<keyword evidence="2" id="KW-0479">Metal-binding</keyword>
<dbReference type="GO" id="GO:0005634">
    <property type="term" value="C:nucleus"/>
    <property type="evidence" value="ECO:0007669"/>
    <property type="project" value="UniProtKB-SubCell"/>
</dbReference>
<keyword evidence="3" id="KW-0677">Repeat</keyword>
<comment type="caution">
    <text evidence="9">The sequence shown here is derived from an EMBL/GenBank/DDBJ whole genome shotgun (WGS) entry which is preliminary data.</text>
</comment>
<comment type="subcellular location">
    <subcellularLocation>
        <location evidence="1">Nucleus</location>
    </subcellularLocation>
</comment>
<keyword evidence="5" id="KW-0862">Zinc</keyword>
<dbReference type="Pfam" id="PF04082">
    <property type="entry name" value="Fungal_trans"/>
    <property type="match status" value="1"/>
</dbReference>
<evidence type="ECO:0000313" key="9">
    <source>
        <dbReference type="EMBL" id="KAF2732303.1"/>
    </source>
</evidence>
<evidence type="ECO:0000256" key="1">
    <source>
        <dbReference type="ARBA" id="ARBA00004123"/>
    </source>
</evidence>
<feature type="compositionally biased region" description="Polar residues" evidence="7">
    <location>
        <begin position="191"/>
        <end position="227"/>
    </location>
</feature>
<name>A0A9P4QR85_9PLEO</name>
<feature type="region of interest" description="Disordered" evidence="7">
    <location>
        <begin position="1"/>
        <end position="87"/>
    </location>
</feature>
<sequence>MSEHQDSSGRPLDSSNPEDTSFPPQSTSPLRKRRKDSQSSDERIGGTKASSSQRRRPGQRKEASFGPHPGGEQSSTMPPSMSPETASVHYTRTGRISKAKKGLKVHNCECGRSYTRAEHLRIDLLQRHQERHNEIAKDSRRASLYSQGAAPETDAQVSASVPIQAPMTTSLPPSTPTPYYQTLASEPPEATTPNPRYTPQFRTPQMPSSAFGSLRSSPNSNVKQPLRNTYSRQPNVVIPADGSVVWNEHFNQSPNCSSSSGYASPVPGADFSNMFANPAYNRTRTSSNASFIEPWGFPSRSPTSATSTLGGYTWTSNEKSSAPIAYMNSSYSVTSVPLSNGVDHMPGYGFGPKSMTQRDEEEQAFLFPEQSFGMGLADYPSEQYLDNFWRLFPFPVVHRATSRGINESPMLRAAMIAIGAQYSNDACAKRKARILHDRCMKLLDKRDLDVMTEPERTCDYQALFLIEVLSQYRARRAAKTLSTRFEGLYQKFHHDFRAVASALVDNVHSLVQQDSITYDHWAQWIELSCQQRLLLCCYILEYQQAIFLARSGQQSLIQTQGFDLPFPAHSSLWDAENSTEWAIAAQQYTPFPAYVFQVTPEVNIGPLDSFQSSLLIAAHYNHFNNPVPYLSPSTLSTIDHLLDASPITRHQLWTAKLLQVTPIRALLGIAGESWILSEKVPSVQEFSTLKTTLRAWLNQLWAPTADSQESPTKDALKWSIEILQQAMLSPVGTLRLEGGADMGLYFAALVLWAVTVVANTRINPPHLAAGSHRYLSHSPLPSNRNSTHYPSTPTTIPGSPLQVTTTPNPAHPNALGLIPAVRTSPAPHSSSNSMLHSEVTMTSISFLNTALMELELLGTIPQWPKDVAQWQQGCSALLRWVKMRLRNGSMEGLDKPINSGPTSAGTGLGGDGCGELLDGVIGVLEKILGRGWD</sequence>
<dbReference type="GO" id="GO:0006351">
    <property type="term" value="P:DNA-templated transcription"/>
    <property type="evidence" value="ECO:0007669"/>
    <property type="project" value="InterPro"/>
</dbReference>
<evidence type="ECO:0000256" key="3">
    <source>
        <dbReference type="ARBA" id="ARBA00022737"/>
    </source>
</evidence>
<evidence type="ECO:0000256" key="5">
    <source>
        <dbReference type="ARBA" id="ARBA00022833"/>
    </source>
</evidence>